<dbReference type="InterPro" id="IPR011604">
    <property type="entry name" value="PDDEXK-like_dom_sf"/>
</dbReference>
<evidence type="ECO:0000256" key="11">
    <source>
        <dbReference type="ARBA" id="ARBA00023118"/>
    </source>
</evidence>
<keyword evidence="9 13" id="KW-0408">Iron</keyword>
<dbReference type="InterPro" id="IPR022765">
    <property type="entry name" value="Dna2/Cas4_DUF83"/>
</dbReference>
<dbReference type="Proteomes" id="UP001078443">
    <property type="component" value="Unassembled WGS sequence"/>
</dbReference>
<dbReference type="InterPro" id="IPR013343">
    <property type="entry name" value="CRISPR-assoc_prot_Cas4"/>
</dbReference>
<protein>
    <recommendedName>
        <fullName evidence="4 13">CRISPR-associated exonuclease Cas4</fullName>
        <ecNumber evidence="3 13">3.1.12.1</ecNumber>
    </recommendedName>
</protein>
<dbReference type="PANTHER" id="PTHR36531:SF6">
    <property type="entry name" value="DNA REPLICATION ATP-DEPENDENT HELICASE_NUCLEASE DNA2"/>
    <property type="match status" value="1"/>
</dbReference>
<name>A0ABT4D625_9CLOT</name>
<evidence type="ECO:0000256" key="1">
    <source>
        <dbReference type="ARBA" id="ARBA00001966"/>
    </source>
</evidence>
<evidence type="ECO:0000313" key="16">
    <source>
        <dbReference type="Proteomes" id="UP001078443"/>
    </source>
</evidence>
<evidence type="ECO:0000256" key="2">
    <source>
        <dbReference type="ARBA" id="ARBA00009189"/>
    </source>
</evidence>
<keyword evidence="16" id="KW-1185">Reference proteome</keyword>
<comment type="function">
    <text evidence="13">CRISPR (clustered regularly interspaced short palindromic repeat) is an adaptive immune system that provides protection against mobile genetic elements (viruses, transposable elements and conjugative plasmids). CRISPR clusters contain sequences complementary to antecedent mobile elements and target invading nucleic acids. CRISPR clusters are transcribed and processed into CRISPR RNA (crRNA).</text>
</comment>
<sequence>MSLTQSLYNENEIYVTPSEIIEFMYCPRFTYFMKCLSIRQFEEKRYKVIKGRKVHENKSRQDYIRQKIGGILKNKNVYLISKTLGLKGIVDEIYKLKDGSYAPVDFKYAEYKEKEFLTYKTQMALYSLIIEEQFNCKVNKMFLVYARSKNLIKEIVFDDKTKKETRKALEQYKKVVSGYYPKSTKYKARCIDCCYQNICER</sequence>
<evidence type="ECO:0000256" key="8">
    <source>
        <dbReference type="ARBA" id="ARBA00022839"/>
    </source>
</evidence>
<dbReference type="InterPro" id="IPR051827">
    <property type="entry name" value="Cas4_exonuclease"/>
</dbReference>
<evidence type="ECO:0000256" key="10">
    <source>
        <dbReference type="ARBA" id="ARBA00023014"/>
    </source>
</evidence>
<dbReference type="EC" id="3.1.12.1" evidence="3 13"/>
<comment type="caution">
    <text evidence="15">The sequence shown here is derived from an EMBL/GenBank/DDBJ whole genome shotgun (WGS) entry which is preliminary data.</text>
</comment>
<comment type="cofactor">
    <cofactor evidence="1">
        <name>[4Fe-4S] cluster</name>
        <dbReference type="ChEBI" id="CHEBI:49883"/>
    </cofactor>
</comment>
<evidence type="ECO:0000256" key="13">
    <source>
        <dbReference type="RuleBase" id="RU365022"/>
    </source>
</evidence>
<keyword evidence="7 13" id="KW-0378">Hydrolase</keyword>
<evidence type="ECO:0000256" key="5">
    <source>
        <dbReference type="ARBA" id="ARBA00022722"/>
    </source>
</evidence>
<dbReference type="Gene3D" id="3.90.320.10">
    <property type="match status" value="1"/>
</dbReference>
<keyword evidence="12 13" id="KW-0464">Manganese</keyword>
<keyword evidence="6 13" id="KW-0479">Metal-binding</keyword>
<evidence type="ECO:0000256" key="4">
    <source>
        <dbReference type="ARBA" id="ARBA00020049"/>
    </source>
</evidence>
<dbReference type="Pfam" id="PF01930">
    <property type="entry name" value="Cas_Cas4"/>
    <property type="match status" value="1"/>
</dbReference>
<comment type="similarity">
    <text evidence="2 13">Belongs to the CRISPR-associated exonuclease Cas4 family.</text>
</comment>
<dbReference type="EMBL" id="JAPQER010000007">
    <property type="protein sequence ID" value="MCY6485483.1"/>
    <property type="molecule type" value="Genomic_DNA"/>
</dbReference>
<evidence type="ECO:0000259" key="14">
    <source>
        <dbReference type="Pfam" id="PF01930"/>
    </source>
</evidence>
<reference evidence="15" key="1">
    <citation type="submission" date="2022-12" db="EMBL/GenBank/DDBJ databases">
        <authorList>
            <person name="Wang J."/>
        </authorList>
    </citation>
    <scope>NUCLEOTIDE SEQUENCE</scope>
    <source>
        <strain evidence="15">HY-45-18</strain>
    </source>
</reference>
<evidence type="ECO:0000256" key="12">
    <source>
        <dbReference type="ARBA" id="ARBA00023211"/>
    </source>
</evidence>
<keyword evidence="8 13" id="KW-0269">Exonuclease</keyword>
<evidence type="ECO:0000313" key="15">
    <source>
        <dbReference type="EMBL" id="MCY6485483.1"/>
    </source>
</evidence>
<gene>
    <name evidence="15" type="primary">cas4</name>
    <name evidence="15" type="ORF">OW763_14205</name>
</gene>
<evidence type="ECO:0000256" key="9">
    <source>
        <dbReference type="ARBA" id="ARBA00023004"/>
    </source>
</evidence>
<keyword evidence="10 13" id="KW-0411">Iron-sulfur</keyword>
<keyword evidence="11 13" id="KW-0051">Antiviral defense</keyword>
<evidence type="ECO:0000256" key="6">
    <source>
        <dbReference type="ARBA" id="ARBA00022723"/>
    </source>
</evidence>
<dbReference type="RefSeq" id="WP_268041845.1">
    <property type="nucleotide sequence ID" value="NZ_JAPQER010000007.1"/>
</dbReference>
<comment type="cofactor">
    <cofactor evidence="13">
        <name>Mg(2+)</name>
        <dbReference type="ChEBI" id="CHEBI:18420"/>
    </cofactor>
    <cofactor evidence="13">
        <name>Mn(2+)</name>
        <dbReference type="ChEBI" id="CHEBI:29035"/>
    </cofactor>
    <text evidence="13">Mg(2+) or Mn(2+) required for ssDNA cleavage activity.</text>
</comment>
<organism evidence="15 16">
    <name type="scientific">Clostridium aestuarii</name>
    <dbReference type="NCBI Taxonomy" id="338193"/>
    <lineage>
        <taxon>Bacteria</taxon>
        <taxon>Bacillati</taxon>
        <taxon>Bacillota</taxon>
        <taxon>Clostridia</taxon>
        <taxon>Eubacteriales</taxon>
        <taxon>Clostridiaceae</taxon>
        <taxon>Clostridium</taxon>
    </lineage>
</organism>
<evidence type="ECO:0000256" key="7">
    <source>
        <dbReference type="ARBA" id="ARBA00022801"/>
    </source>
</evidence>
<dbReference type="NCBIfam" id="TIGR00372">
    <property type="entry name" value="cas4"/>
    <property type="match status" value="1"/>
</dbReference>
<accession>A0ABT4D625</accession>
<comment type="cofactor">
    <cofactor evidence="13">
        <name>iron-sulfur cluster</name>
        <dbReference type="ChEBI" id="CHEBI:30408"/>
    </cofactor>
</comment>
<proteinExistence type="inferred from homology"/>
<keyword evidence="5 13" id="KW-0540">Nuclease</keyword>
<dbReference type="PANTHER" id="PTHR36531">
    <property type="entry name" value="CRISPR-ASSOCIATED EXONUCLEASE CAS4"/>
    <property type="match status" value="1"/>
</dbReference>
<evidence type="ECO:0000256" key="3">
    <source>
        <dbReference type="ARBA" id="ARBA00012768"/>
    </source>
</evidence>
<feature type="domain" description="DUF83" evidence="14">
    <location>
        <begin position="18"/>
        <end position="199"/>
    </location>
</feature>